<keyword evidence="4" id="KW-0723">Serine/threonine-protein kinase</keyword>
<keyword evidence="16" id="KW-0675">Receptor</keyword>
<dbReference type="InterPro" id="IPR001611">
    <property type="entry name" value="Leu-rich_rpt"/>
</dbReference>
<evidence type="ECO:0000259" key="20">
    <source>
        <dbReference type="PROSITE" id="PS50011"/>
    </source>
</evidence>
<evidence type="ECO:0000256" key="14">
    <source>
        <dbReference type="ARBA" id="ARBA00022989"/>
    </source>
</evidence>
<dbReference type="GO" id="GO:0005524">
    <property type="term" value="F:ATP binding"/>
    <property type="evidence" value="ECO:0007669"/>
    <property type="project" value="UniProtKB-KW"/>
</dbReference>
<dbReference type="Pfam" id="PF00069">
    <property type="entry name" value="Pkinase"/>
    <property type="match status" value="1"/>
</dbReference>
<dbReference type="Proteomes" id="UP001054889">
    <property type="component" value="Unassembled WGS sequence"/>
</dbReference>
<protein>
    <recommendedName>
        <fullName evidence="2">non-specific serine/threonine protein kinase</fullName>
        <ecNumber evidence="2">2.7.11.1</ecNumber>
    </recommendedName>
</protein>
<dbReference type="EC" id="2.7.11.1" evidence="2"/>
<evidence type="ECO:0000256" key="4">
    <source>
        <dbReference type="ARBA" id="ARBA00022527"/>
    </source>
</evidence>
<gene>
    <name evidence="21" type="primary">gb06601</name>
    <name evidence="21" type="ORF">PR202_gb06601</name>
</gene>
<evidence type="ECO:0000256" key="7">
    <source>
        <dbReference type="ARBA" id="ARBA00022679"/>
    </source>
</evidence>
<comment type="catalytic activity">
    <reaction evidence="18">
        <text>L-threonyl-[protein] + ATP = O-phospho-L-threonyl-[protein] + ADP + H(+)</text>
        <dbReference type="Rhea" id="RHEA:46608"/>
        <dbReference type="Rhea" id="RHEA-COMP:11060"/>
        <dbReference type="Rhea" id="RHEA-COMP:11605"/>
        <dbReference type="ChEBI" id="CHEBI:15378"/>
        <dbReference type="ChEBI" id="CHEBI:30013"/>
        <dbReference type="ChEBI" id="CHEBI:30616"/>
        <dbReference type="ChEBI" id="CHEBI:61977"/>
        <dbReference type="ChEBI" id="CHEBI:456216"/>
        <dbReference type="EC" id="2.7.11.1"/>
    </reaction>
</comment>
<dbReference type="InterPro" id="IPR032675">
    <property type="entry name" value="LRR_dom_sf"/>
</dbReference>
<keyword evidence="7" id="KW-0808">Transferase</keyword>
<feature type="domain" description="Protein kinase" evidence="20">
    <location>
        <begin position="270"/>
        <end position="579"/>
    </location>
</feature>
<evidence type="ECO:0000256" key="15">
    <source>
        <dbReference type="ARBA" id="ARBA00023136"/>
    </source>
</evidence>
<evidence type="ECO:0000256" key="18">
    <source>
        <dbReference type="ARBA" id="ARBA00047899"/>
    </source>
</evidence>
<dbReference type="PROSITE" id="PS50011">
    <property type="entry name" value="PROTEIN_KINASE_DOM"/>
    <property type="match status" value="1"/>
</dbReference>
<comment type="catalytic activity">
    <reaction evidence="19">
        <text>L-seryl-[protein] + ATP = O-phospho-L-seryl-[protein] + ADP + H(+)</text>
        <dbReference type="Rhea" id="RHEA:17989"/>
        <dbReference type="Rhea" id="RHEA-COMP:9863"/>
        <dbReference type="Rhea" id="RHEA-COMP:11604"/>
        <dbReference type="ChEBI" id="CHEBI:15378"/>
        <dbReference type="ChEBI" id="CHEBI:29999"/>
        <dbReference type="ChEBI" id="CHEBI:30616"/>
        <dbReference type="ChEBI" id="CHEBI:83421"/>
        <dbReference type="ChEBI" id="CHEBI:456216"/>
        <dbReference type="EC" id="2.7.11.1"/>
    </reaction>
</comment>
<dbReference type="Gene3D" id="3.80.10.10">
    <property type="entry name" value="Ribonuclease Inhibitor"/>
    <property type="match status" value="2"/>
</dbReference>
<dbReference type="PANTHER" id="PTHR48005">
    <property type="entry name" value="LEUCINE RICH REPEAT KINASE 2"/>
    <property type="match status" value="1"/>
</dbReference>
<name>A0AAV5E7I7_ELECO</name>
<evidence type="ECO:0000256" key="17">
    <source>
        <dbReference type="ARBA" id="ARBA00023180"/>
    </source>
</evidence>
<dbReference type="PROSITE" id="PS00108">
    <property type="entry name" value="PROTEIN_KINASE_ST"/>
    <property type="match status" value="1"/>
</dbReference>
<keyword evidence="8" id="KW-0812">Transmembrane</keyword>
<evidence type="ECO:0000256" key="13">
    <source>
        <dbReference type="ARBA" id="ARBA00022840"/>
    </source>
</evidence>
<dbReference type="SUPFAM" id="SSF56112">
    <property type="entry name" value="Protein kinase-like (PK-like)"/>
    <property type="match status" value="1"/>
</dbReference>
<keyword evidence="9" id="KW-0732">Signal</keyword>
<evidence type="ECO:0000256" key="1">
    <source>
        <dbReference type="ARBA" id="ARBA00004162"/>
    </source>
</evidence>
<evidence type="ECO:0000313" key="22">
    <source>
        <dbReference type="Proteomes" id="UP001054889"/>
    </source>
</evidence>
<evidence type="ECO:0000256" key="5">
    <source>
        <dbReference type="ARBA" id="ARBA00022553"/>
    </source>
</evidence>
<keyword evidence="6" id="KW-0433">Leucine-rich repeat</keyword>
<dbReference type="SMART" id="SM00220">
    <property type="entry name" value="S_TKc"/>
    <property type="match status" value="1"/>
</dbReference>
<dbReference type="FunFam" id="1.10.510.10:FF:000358">
    <property type="entry name" value="Putative leucine-rich repeat receptor-like serine/threonine-protein kinase"/>
    <property type="match status" value="1"/>
</dbReference>
<keyword evidence="14" id="KW-1133">Transmembrane helix</keyword>
<reference evidence="21" key="2">
    <citation type="submission" date="2021-12" db="EMBL/GenBank/DDBJ databases">
        <title>Resequencing data analysis of finger millet.</title>
        <authorList>
            <person name="Hatakeyama M."/>
            <person name="Aluri S."/>
            <person name="Balachadran M.T."/>
            <person name="Sivarajan S.R."/>
            <person name="Poveda L."/>
            <person name="Shimizu-Inatsugi R."/>
            <person name="Schlapbach R."/>
            <person name="Sreeman S.M."/>
            <person name="Shimizu K.K."/>
        </authorList>
    </citation>
    <scope>NUCLEOTIDE SEQUENCE</scope>
</reference>
<dbReference type="SMART" id="SM00365">
    <property type="entry name" value="LRR_SD22"/>
    <property type="match status" value="4"/>
</dbReference>
<dbReference type="PRINTS" id="PR00019">
    <property type="entry name" value="LEURICHRPT"/>
</dbReference>
<organism evidence="21 22">
    <name type="scientific">Eleusine coracana subsp. coracana</name>
    <dbReference type="NCBI Taxonomy" id="191504"/>
    <lineage>
        <taxon>Eukaryota</taxon>
        <taxon>Viridiplantae</taxon>
        <taxon>Streptophyta</taxon>
        <taxon>Embryophyta</taxon>
        <taxon>Tracheophyta</taxon>
        <taxon>Spermatophyta</taxon>
        <taxon>Magnoliopsida</taxon>
        <taxon>Liliopsida</taxon>
        <taxon>Poales</taxon>
        <taxon>Poaceae</taxon>
        <taxon>PACMAD clade</taxon>
        <taxon>Chloridoideae</taxon>
        <taxon>Cynodonteae</taxon>
        <taxon>Eleusininae</taxon>
        <taxon>Eleusine</taxon>
    </lineage>
</organism>
<dbReference type="AlphaFoldDB" id="A0AAV5E7I7"/>
<evidence type="ECO:0000256" key="10">
    <source>
        <dbReference type="ARBA" id="ARBA00022737"/>
    </source>
</evidence>
<sequence>MPSSVANLKFLGRLHLSKNNFSGAVPSELGHLLYLKLLDLSVNSLDGVIPPSLSLCRHLENISLQSNRLQGEIPHELGSLHNLKLGNLTSLVFLDLQKNRLTGGIPESIGNLNVLELLDLSNNNLTGEIPSSIGNLSVNLKYIDMKFNNITGKIPEEIAKLVNLKGLVLDNNHLEGAIPRTLGELKELNVLYLEMNDLSGPIPPTIGNLTKLKHTSSSGNNLLLQGIIPSTFIGCPLYRILSELFLINTFSNYQFILQNNVLTGNLPIEVGNLKNLGVLDFSNNQISGEIPGSFGECQIMQYLNASHNNFYGTIPLAVEQMKGLLLIDLSYNNLSGGIPEFLENMKGLDFKALIFEFMPNGNLEQWLHQPIDGDAQYNVMDLVRSLDISIDVAFALEYLHETKPLPIIHCDLKPSNILLDHDMVAHVGDFGLARFYHEDSNDNVEKSSAWAEMRGTTGYAAPEYGLGNEVSTNGDIYSYGILLLEIFTRKRPTDSKFSEDFSLHNYVRMAVPDQVDNIVDQHLLQVTEDSELKLSDCDEIRDTRIACITSVLRVGLSCSTQTPTERPKIGDALKELQAIRDRFHRDSIQEEGLRY</sequence>
<evidence type="ECO:0000256" key="9">
    <source>
        <dbReference type="ARBA" id="ARBA00022729"/>
    </source>
</evidence>
<evidence type="ECO:0000256" key="2">
    <source>
        <dbReference type="ARBA" id="ARBA00012513"/>
    </source>
</evidence>
<dbReference type="InterPro" id="IPR008271">
    <property type="entry name" value="Ser/Thr_kinase_AS"/>
</dbReference>
<comment type="caution">
    <text evidence="21">The sequence shown here is derived from an EMBL/GenBank/DDBJ whole genome shotgun (WGS) entry which is preliminary data.</text>
</comment>
<dbReference type="InterPro" id="IPR051420">
    <property type="entry name" value="Ser_Thr_Kinases_DiverseReg"/>
</dbReference>
<evidence type="ECO:0000256" key="8">
    <source>
        <dbReference type="ARBA" id="ARBA00022692"/>
    </source>
</evidence>
<accession>A0AAV5E7I7</accession>
<comment type="subcellular location">
    <subcellularLocation>
        <location evidence="1">Cell membrane</location>
        <topology evidence="1">Single-pass membrane protein</topology>
    </subcellularLocation>
</comment>
<proteinExistence type="predicted"/>
<evidence type="ECO:0000256" key="12">
    <source>
        <dbReference type="ARBA" id="ARBA00022777"/>
    </source>
</evidence>
<dbReference type="EMBL" id="BQKI01000074">
    <property type="protein sequence ID" value="GJN19334.1"/>
    <property type="molecule type" value="Genomic_DNA"/>
</dbReference>
<keyword evidence="15" id="KW-0472">Membrane</keyword>
<dbReference type="SMART" id="SM00369">
    <property type="entry name" value="LRR_TYP"/>
    <property type="match status" value="5"/>
</dbReference>
<dbReference type="InterPro" id="IPR000719">
    <property type="entry name" value="Prot_kinase_dom"/>
</dbReference>
<dbReference type="InterPro" id="IPR011009">
    <property type="entry name" value="Kinase-like_dom_sf"/>
</dbReference>
<dbReference type="SUPFAM" id="SSF52058">
    <property type="entry name" value="L domain-like"/>
    <property type="match status" value="1"/>
</dbReference>
<dbReference type="Pfam" id="PF00560">
    <property type="entry name" value="LRR_1"/>
    <property type="match status" value="9"/>
</dbReference>
<dbReference type="InterPro" id="IPR003591">
    <property type="entry name" value="Leu-rich_rpt_typical-subtyp"/>
</dbReference>
<evidence type="ECO:0000256" key="16">
    <source>
        <dbReference type="ARBA" id="ARBA00023170"/>
    </source>
</evidence>
<keyword evidence="5" id="KW-0597">Phosphoprotein</keyword>
<evidence type="ECO:0000256" key="11">
    <source>
        <dbReference type="ARBA" id="ARBA00022741"/>
    </source>
</evidence>
<keyword evidence="11" id="KW-0547">Nucleotide-binding</keyword>
<keyword evidence="22" id="KW-1185">Reference proteome</keyword>
<keyword evidence="17" id="KW-0325">Glycoprotein</keyword>
<keyword evidence="13" id="KW-0067">ATP-binding</keyword>
<keyword evidence="12" id="KW-0418">Kinase</keyword>
<keyword evidence="3" id="KW-1003">Cell membrane</keyword>
<dbReference type="GO" id="GO:0004674">
    <property type="term" value="F:protein serine/threonine kinase activity"/>
    <property type="evidence" value="ECO:0007669"/>
    <property type="project" value="UniProtKB-KW"/>
</dbReference>
<evidence type="ECO:0000256" key="3">
    <source>
        <dbReference type="ARBA" id="ARBA00022475"/>
    </source>
</evidence>
<reference evidence="21" key="1">
    <citation type="journal article" date="2018" name="DNA Res.">
        <title>Multiple hybrid de novo genome assembly of finger millet, an orphan allotetraploid crop.</title>
        <authorList>
            <person name="Hatakeyama M."/>
            <person name="Aluri S."/>
            <person name="Balachadran M.T."/>
            <person name="Sivarajan S.R."/>
            <person name="Patrignani A."/>
            <person name="Gruter S."/>
            <person name="Poveda L."/>
            <person name="Shimizu-Inatsugi R."/>
            <person name="Baeten J."/>
            <person name="Francoijs K.J."/>
            <person name="Nataraja K.N."/>
            <person name="Reddy Y.A.N."/>
            <person name="Phadnis S."/>
            <person name="Ravikumar R.L."/>
            <person name="Schlapbach R."/>
            <person name="Sreeman S.M."/>
            <person name="Shimizu K.K."/>
        </authorList>
    </citation>
    <scope>NUCLEOTIDE SEQUENCE</scope>
</reference>
<evidence type="ECO:0000313" key="21">
    <source>
        <dbReference type="EMBL" id="GJN19334.1"/>
    </source>
</evidence>
<dbReference type="GO" id="GO:0005886">
    <property type="term" value="C:plasma membrane"/>
    <property type="evidence" value="ECO:0007669"/>
    <property type="project" value="UniProtKB-SubCell"/>
</dbReference>
<evidence type="ECO:0000256" key="6">
    <source>
        <dbReference type="ARBA" id="ARBA00022614"/>
    </source>
</evidence>
<evidence type="ECO:0000256" key="19">
    <source>
        <dbReference type="ARBA" id="ARBA00048679"/>
    </source>
</evidence>
<dbReference type="FunFam" id="3.80.10.10:FF:000095">
    <property type="entry name" value="LRR receptor-like serine/threonine-protein kinase GSO1"/>
    <property type="match status" value="1"/>
</dbReference>
<dbReference type="FunFam" id="3.80.10.10:FF:000383">
    <property type="entry name" value="Leucine-rich repeat receptor protein kinase EMS1"/>
    <property type="match status" value="1"/>
</dbReference>
<dbReference type="Gene3D" id="1.10.510.10">
    <property type="entry name" value="Transferase(Phosphotransferase) domain 1"/>
    <property type="match status" value="1"/>
</dbReference>
<dbReference type="PANTHER" id="PTHR48005:SF13">
    <property type="entry name" value="SERINE_THREONINE-PROTEIN KINASE DDB_G0278509-RELATED"/>
    <property type="match status" value="1"/>
</dbReference>
<keyword evidence="10" id="KW-0677">Repeat</keyword>